<organism evidence="1 2">
    <name type="scientific">Candidatus Terasakiella magnetica</name>
    <dbReference type="NCBI Taxonomy" id="1867952"/>
    <lineage>
        <taxon>Bacteria</taxon>
        <taxon>Pseudomonadati</taxon>
        <taxon>Pseudomonadota</taxon>
        <taxon>Alphaproteobacteria</taxon>
        <taxon>Rhodospirillales</taxon>
        <taxon>Terasakiellaceae</taxon>
        <taxon>Terasakiella</taxon>
    </lineage>
</organism>
<dbReference type="RefSeq" id="WP_069189866.1">
    <property type="nucleotide sequence ID" value="NZ_FLYE01000046.1"/>
</dbReference>
<proteinExistence type="predicted"/>
<evidence type="ECO:0000313" key="1">
    <source>
        <dbReference type="EMBL" id="SCA57862.1"/>
    </source>
</evidence>
<accession>A0A1C3RKL2</accession>
<dbReference type="EMBL" id="FLYE01000046">
    <property type="protein sequence ID" value="SCA57862.1"/>
    <property type="molecule type" value="Genomic_DNA"/>
</dbReference>
<dbReference type="OrthoDB" id="1491786at2"/>
<dbReference type="Gene3D" id="3.90.550.10">
    <property type="entry name" value="Spore Coat Polysaccharide Biosynthesis Protein SpsA, Chain A"/>
    <property type="match status" value="1"/>
</dbReference>
<dbReference type="STRING" id="1867952.MTBPR1_70134"/>
<name>A0A1C3RKL2_9PROT</name>
<reference evidence="1 2" key="1">
    <citation type="submission" date="2016-07" db="EMBL/GenBank/DDBJ databases">
        <authorList>
            <person name="Lefevre C.T."/>
        </authorList>
    </citation>
    <scope>NUCLEOTIDE SEQUENCE [LARGE SCALE GENOMIC DNA]</scope>
    <source>
        <strain evidence="1">PR1</strain>
    </source>
</reference>
<protein>
    <submittedName>
        <fullName evidence="1">Uncharacterized protein</fullName>
    </submittedName>
</protein>
<dbReference type="Proteomes" id="UP000231658">
    <property type="component" value="Unassembled WGS sequence"/>
</dbReference>
<keyword evidence="2" id="KW-1185">Reference proteome</keyword>
<gene>
    <name evidence="1" type="ORF">MTBPR1_70134</name>
</gene>
<dbReference type="AlphaFoldDB" id="A0A1C3RKL2"/>
<evidence type="ECO:0000313" key="2">
    <source>
        <dbReference type="Proteomes" id="UP000231658"/>
    </source>
</evidence>
<dbReference type="InterPro" id="IPR029044">
    <property type="entry name" value="Nucleotide-diphossugar_trans"/>
</dbReference>
<sequence length="296" mass="34157">MPKNKKALVTLAIGERYEQLWDKYCKNTWGPYAEKHGYDIIVIKRWLDETPREIPRTPHWQKLLILEAEETQGYEDLVWIDTDIAINFVTAPCIVDSNNSDKIGVVRYNETYSPEMLDGGFARTLRQNASQTIRQAGNISFSERYERAGLPGDVDDLINTGVMVLKPEHGKILREVYDTYEENPFSAKENIPLSYHLLKNDLCHGIDGRFNKLFDLELIHSAPYMYVTGTVMDTKQLFHMVNSIFINSFFLHFIEGETRGYMQMVIPGAKHPDVTVQIERDAPRQEFIIGKHKANL</sequence>